<evidence type="ECO:0000313" key="1">
    <source>
        <dbReference type="EMBL" id="GAA4331564.1"/>
    </source>
</evidence>
<dbReference type="CDD" id="cd07067">
    <property type="entry name" value="HP_PGM_like"/>
    <property type="match status" value="1"/>
</dbReference>
<dbReference type="InterPro" id="IPR050275">
    <property type="entry name" value="PGM_Phosphatase"/>
</dbReference>
<organism evidence="1 2">
    <name type="scientific">Variovorax defluvii</name>
    <dbReference type="NCBI Taxonomy" id="913761"/>
    <lineage>
        <taxon>Bacteria</taxon>
        <taxon>Pseudomonadati</taxon>
        <taxon>Pseudomonadota</taxon>
        <taxon>Betaproteobacteria</taxon>
        <taxon>Burkholderiales</taxon>
        <taxon>Comamonadaceae</taxon>
        <taxon>Variovorax</taxon>
    </lineage>
</organism>
<sequence>MGTLYLVRHGQASFGADDYDQLSEMGQRQSRRLGEYWRERGMQFDAVITGTLKRHRQTWEGIAEGLGLSGQEVLPWPGLNEYDAEAVIAAIHPEKLHKPESPEAYRRHFRLLRDGLGAWMQGRAAPAGMPSYVDFLAGVTTALDHVRGRHHGARVLVVSSGGPIATAVGHVLGISSETTIELNLRIRNTAVTEFAFTPKRHMLLTYNTLPHLDGPAYEGWVTYS</sequence>
<gene>
    <name evidence="1" type="ORF">GCM10023165_05760</name>
</gene>
<keyword evidence="2" id="KW-1185">Reference proteome</keyword>
<protein>
    <submittedName>
        <fullName evidence="1">Histidine phosphatase family protein</fullName>
    </submittedName>
</protein>
<dbReference type="SMART" id="SM00855">
    <property type="entry name" value="PGAM"/>
    <property type="match status" value="1"/>
</dbReference>
<dbReference type="InterPro" id="IPR029033">
    <property type="entry name" value="His_PPase_superfam"/>
</dbReference>
<dbReference type="InterPro" id="IPR013078">
    <property type="entry name" value="His_Pase_superF_clade-1"/>
</dbReference>
<dbReference type="PANTHER" id="PTHR48100">
    <property type="entry name" value="BROAD-SPECIFICITY PHOSPHATASE YOR283W-RELATED"/>
    <property type="match status" value="1"/>
</dbReference>
<dbReference type="Gene3D" id="3.40.50.1240">
    <property type="entry name" value="Phosphoglycerate mutase-like"/>
    <property type="match status" value="1"/>
</dbReference>
<dbReference type="RefSeq" id="WP_345535770.1">
    <property type="nucleotide sequence ID" value="NZ_BAABGJ010000004.1"/>
</dbReference>
<reference evidence="2" key="1">
    <citation type="journal article" date="2019" name="Int. J. Syst. Evol. Microbiol.">
        <title>The Global Catalogue of Microorganisms (GCM) 10K type strain sequencing project: providing services to taxonomists for standard genome sequencing and annotation.</title>
        <authorList>
            <consortium name="The Broad Institute Genomics Platform"/>
            <consortium name="The Broad Institute Genome Sequencing Center for Infectious Disease"/>
            <person name="Wu L."/>
            <person name="Ma J."/>
        </authorList>
    </citation>
    <scope>NUCLEOTIDE SEQUENCE [LARGE SCALE GENOMIC DNA]</scope>
    <source>
        <strain evidence="2">JCM 17804</strain>
    </source>
</reference>
<dbReference type="Pfam" id="PF00300">
    <property type="entry name" value="His_Phos_1"/>
    <property type="match status" value="1"/>
</dbReference>
<evidence type="ECO:0000313" key="2">
    <source>
        <dbReference type="Proteomes" id="UP001500975"/>
    </source>
</evidence>
<accession>A0ABP8GXX7</accession>
<dbReference type="Proteomes" id="UP001500975">
    <property type="component" value="Unassembled WGS sequence"/>
</dbReference>
<comment type="caution">
    <text evidence="1">The sequence shown here is derived from an EMBL/GenBank/DDBJ whole genome shotgun (WGS) entry which is preliminary data.</text>
</comment>
<dbReference type="SUPFAM" id="SSF53254">
    <property type="entry name" value="Phosphoglycerate mutase-like"/>
    <property type="match status" value="1"/>
</dbReference>
<name>A0ABP8GXX7_9BURK</name>
<dbReference type="EMBL" id="BAABGJ010000004">
    <property type="protein sequence ID" value="GAA4331564.1"/>
    <property type="molecule type" value="Genomic_DNA"/>
</dbReference>
<dbReference type="PANTHER" id="PTHR48100:SF1">
    <property type="entry name" value="HISTIDINE PHOSPHATASE FAMILY PROTEIN-RELATED"/>
    <property type="match status" value="1"/>
</dbReference>
<proteinExistence type="predicted"/>